<feature type="transmembrane region" description="Helical" evidence="8">
    <location>
        <begin position="130"/>
        <end position="150"/>
    </location>
</feature>
<dbReference type="Pfam" id="PF13231">
    <property type="entry name" value="PMT_2"/>
    <property type="match status" value="1"/>
</dbReference>
<dbReference type="AlphaFoldDB" id="A0A098S620"/>
<proteinExistence type="predicted"/>
<keyword evidence="4" id="KW-0808">Transferase</keyword>
<feature type="transmembrane region" description="Helical" evidence="8">
    <location>
        <begin position="162"/>
        <end position="181"/>
    </location>
</feature>
<feature type="domain" description="Glycosyltransferase RgtA/B/C/D-like" evidence="9">
    <location>
        <begin position="71"/>
        <end position="202"/>
    </location>
</feature>
<dbReference type="OrthoDB" id="915562at2"/>
<dbReference type="GO" id="GO:0016763">
    <property type="term" value="F:pentosyltransferase activity"/>
    <property type="evidence" value="ECO:0007669"/>
    <property type="project" value="TreeGrafter"/>
</dbReference>
<dbReference type="STRING" id="1524460.IX84_14960"/>
<name>A0A098S620_9BACT</name>
<keyword evidence="7 8" id="KW-0472">Membrane</keyword>
<keyword evidence="5 8" id="KW-0812">Transmembrane</keyword>
<feature type="transmembrane region" description="Helical" evidence="8">
    <location>
        <begin position="287"/>
        <end position="305"/>
    </location>
</feature>
<dbReference type="PANTHER" id="PTHR33908">
    <property type="entry name" value="MANNOSYLTRANSFERASE YKCB-RELATED"/>
    <property type="match status" value="1"/>
</dbReference>
<evidence type="ECO:0000256" key="6">
    <source>
        <dbReference type="ARBA" id="ARBA00022989"/>
    </source>
</evidence>
<evidence type="ECO:0000256" key="3">
    <source>
        <dbReference type="ARBA" id="ARBA00022676"/>
    </source>
</evidence>
<comment type="subcellular location">
    <subcellularLocation>
        <location evidence="1">Cell membrane</location>
        <topology evidence="1">Multi-pass membrane protein</topology>
    </subcellularLocation>
</comment>
<accession>A0A098S620</accession>
<dbReference type="PANTHER" id="PTHR33908:SF11">
    <property type="entry name" value="MEMBRANE PROTEIN"/>
    <property type="match status" value="1"/>
</dbReference>
<dbReference type="RefSeq" id="WP_044221975.1">
    <property type="nucleotide sequence ID" value="NZ_JBKAGJ010000034.1"/>
</dbReference>
<comment type="caution">
    <text evidence="10">The sequence shown here is derived from an EMBL/GenBank/DDBJ whole genome shotgun (WGS) entry which is preliminary data.</text>
</comment>
<evidence type="ECO:0000313" key="10">
    <source>
        <dbReference type="EMBL" id="KGE87506.1"/>
    </source>
</evidence>
<evidence type="ECO:0000256" key="1">
    <source>
        <dbReference type="ARBA" id="ARBA00004651"/>
    </source>
</evidence>
<keyword evidence="2" id="KW-1003">Cell membrane</keyword>
<feature type="transmembrane region" description="Helical" evidence="8">
    <location>
        <begin position="201"/>
        <end position="219"/>
    </location>
</feature>
<evidence type="ECO:0000259" key="9">
    <source>
        <dbReference type="Pfam" id="PF13231"/>
    </source>
</evidence>
<dbReference type="GO" id="GO:0009103">
    <property type="term" value="P:lipopolysaccharide biosynthetic process"/>
    <property type="evidence" value="ECO:0007669"/>
    <property type="project" value="UniProtKB-ARBA"/>
</dbReference>
<keyword evidence="11" id="KW-1185">Reference proteome</keyword>
<dbReference type="InterPro" id="IPR050297">
    <property type="entry name" value="LipidA_mod_glycosyltrf_83"/>
</dbReference>
<protein>
    <recommendedName>
        <fullName evidence="9">Glycosyltransferase RgtA/B/C/D-like domain-containing protein</fullName>
    </recommendedName>
</protein>
<keyword evidence="6 8" id="KW-1133">Transmembrane helix</keyword>
<feature type="transmembrane region" description="Helical" evidence="8">
    <location>
        <begin position="427"/>
        <end position="448"/>
    </location>
</feature>
<reference evidence="10 11" key="1">
    <citation type="journal article" date="2014" name="Int. J. Syst. Evol. Microbiol.">
        <title>Phaeodactylibacter xiamenensis gen. nov., sp. nov., a member of the family Saprospiraceae isolated from the marine alga Phaeodactylum tricornutum.</title>
        <authorList>
            <person name="Chen Z.Jr."/>
            <person name="Lei X."/>
            <person name="Lai Q."/>
            <person name="Li Y."/>
            <person name="Zhang B."/>
            <person name="Zhang J."/>
            <person name="Zhang H."/>
            <person name="Yang L."/>
            <person name="Zheng W."/>
            <person name="Tian Y."/>
            <person name="Yu Z."/>
            <person name="Xu H.Jr."/>
            <person name="Zheng T."/>
        </authorList>
    </citation>
    <scope>NUCLEOTIDE SEQUENCE [LARGE SCALE GENOMIC DNA]</scope>
    <source>
        <strain evidence="10 11">KD52</strain>
    </source>
</reference>
<dbReference type="GO" id="GO:0005886">
    <property type="term" value="C:plasma membrane"/>
    <property type="evidence" value="ECO:0007669"/>
    <property type="project" value="UniProtKB-SubCell"/>
</dbReference>
<organism evidence="10 11">
    <name type="scientific">Phaeodactylibacter xiamenensis</name>
    <dbReference type="NCBI Taxonomy" id="1524460"/>
    <lineage>
        <taxon>Bacteria</taxon>
        <taxon>Pseudomonadati</taxon>
        <taxon>Bacteroidota</taxon>
        <taxon>Saprospiria</taxon>
        <taxon>Saprospirales</taxon>
        <taxon>Haliscomenobacteraceae</taxon>
        <taxon>Phaeodactylibacter</taxon>
    </lineage>
</organism>
<keyword evidence="3" id="KW-0328">Glycosyltransferase</keyword>
<feature type="transmembrane region" description="Helical" evidence="8">
    <location>
        <begin position="103"/>
        <end position="124"/>
    </location>
</feature>
<evidence type="ECO:0000256" key="7">
    <source>
        <dbReference type="ARBA" id="ARBA00023136"/>
    </source>
</evidence>
<dbReference type="EMBL" id="JPOS01000035">
    <property type="protein sequence ID" value="KGE87506.1"/>
    <property type="molecule type" value="Genomic_DNA"/>
</dbReference>
<feature type="transmembrane region" description="Helical" evidence="8">
    <location>
        <begin position="347"/>
        <end position="369"/>
    </location>
</feature>
<evidence type="ECO:0000256" key="2">
    <source>
        <dbReference type="ARBA" id="ARBA00022475"/>
    </source>
</evidence>
<evidence type="ECO:0000256" key="4">
    <source>
        <dbReference type="ARBA" id="ARBA00022679"/>
    </source>
</evidence>
<feature type="transmembrane region" description="Helical" evidence="8">
    <location>
        <begin position="381"/>
        <end position="398"/>
    </location>
</feature>
<gene>
    <name evidence="10" type="ORF">IX84_14960</name>
</gene>
<evidence type="ECO:0000256" key="8">
    <source>
        <dbReference type="SAM" id="Phobius"/>
    </source>
</evidence>
<dbReference type="InterPro" id="IPR038731">
    <property type="entry name" value="RgtA/B/C-like"/>
</dbReference>
<evidence type="ECO:0000313" key="11">
    <source>
        <dbReference type="Proteomes" id="UP000029736"/>
    </source>
</evidence>
<dbReference type="Proteomes" id="UP000029736">
    <property type="component" value="Unassembled WGS sequence"/>
</dbReference>
<sequence>MAPFYITLHRGALALLLAWIAAALAVGLGGDFPLNDDWQYAYPVKQWVETGQLSIKARFSPNILTQVAWGALFCKLGGGFSFECLRWSTWAAAGLGGLGFFRLLRLLSVSVSMATVGTAVLLFSPLYFHLSFSFMTDVPFLALVIWAAWAGLRFQQSRQIRWLLLFVVLSLLAYLNRQPGILLFPAMGGWYLLQQRGGMRGWLWAGLSAAVAASAYLLLENTVKPWLGISENYLPVSAQLLQQLWEAPEGVLAQLGRQSFKSWVYLGAFCLPLLPFLWSRVRAAGVLRLWPLTGILVANAGLLIAQHYAGHVFPYGGNILYNWGLGPELLGDVYTFQLRNTPQLPTWTMYTLGYISQLSASLLTWVGLSALRELNQKQQDFFLFLLLLNLANFLAMSVTGFFDRYMLLSVASAILFLATLAPKPQVWFKGAVLFIFALFSMLATHDYLAWNRARAQAFEWLQRNDIRMQRVDAGYEYNGWHHYHPARKGQPGKSWWWVDDDEWMIAFGPRPGYAMQAGFTYQRWLWGGCPDRVWVLRREP</sequence>
<evidence type="ECO:0000256" key="5">
    <source>
        <dbReference type="ARBA" id="ARBA00022692"/>
    </source>
</evidence>
<feature type="transmembrane region" description="Helical" evidence="8">
    <location>
        <begin position="263"/>
        <end position="281"/>
    </location>
</feature>